<evidence type="ECO:0000313" key="1">
    <source>
        <dbReference type="EMBL" id="KAJ3551797.1"/>
    </source>
</evidence>
<comment type="caution">
    <text evidence="1">The sequence shown here is derived from an EMBL/GenBank/DDBJ whole genome shotgun (WGS) entry which is preliminary data.</text>
</comment>
<sequence length="166" mass="19714">MPFLTNLDTDLPVYDDYEDDHPSFDDSVSPMSACSTNTDGRTCYCPAEPRPSDLRRVVGPFKRHQITGRKLYAEHWVKDRCLLEEVTWGRLNHRWYCELTEEERQQWEELAEEVRDEEWVRPMPQLFFAKQELTCWYVALVSSTPTFRPFISVENVSHRRRTALPN</sequence>
<proteinExistence type="predicted"/>
<protein>
    <submittedName>
        <fullName evidence="1">Uncharacterized protein</fullName>
    </submittedName>
</protein>
<dbReference type="EMBL" id="JANHOG010000751">
    <property type="protein sequence ID" value="KAJ3551797.1"/>
    <property type="molecule type" value="Genomic_DNA"/>
</dbReference>
<dbReference type="Proteomes" id="UP001148662">
    <property type="component" value="Unassembled WGS sequence"/>
</dbReference>
<evidence type="ECO:0000313" key="2">
    <source>
        <dbReference type="Proteomes" id="UP001148662"/>
    </source>
</evidence>
<reference evidence="1" key="1">
    <citation type="submission" date="2022-07" db="EMBL/GenBank/DDBJ databases">
        <title>Genome Sequence of Phlebia brevispora.</title>
        <authorList>
            <person name="Buettner E."/>
        </authorList>
    </citation>
    <scope>NUCLEOTIDE SEQUENCE</scope>
    <source>
        <strain evidence="1">MPL23</strain>
    </source>
</reference>
<name>A0ACC1T2X0_9APHY</name>
<accession>A0ACC1T2X0</accession>
<keyword evidence="2" id="KW-1185">Reference proteome</keyword>
<gene>
    <name evidence="1" type="ORF">NM688_g4503</name>
</gene>
<organism evidence="1 2">
    <name type="scientific">Phlebia brevispora</name>
    <dbReference type="NCBI Taxonomy" id="194682"/>
    <lineage>
        <taxon>Eukaryota</taxon>
        <taxon>Fungi</taxon>
        <taxon>Dikarya</taxon>
        <taxon>Basidiomycota</taxon>
        <taxon>Agaricomycotina</taxon>
        <taxon>Agaricomycetes</taxon>
        <taxon>Polyporales</taxon>
        <taxon>Meruliaceae</taxon>
        <taxon>Phlebia</taxon>
    </lineage>
</organism>